<evidence type="ECO:0000313" key="2">
    <source>
        <dbReference type="Proteomes" id="UP000646308"/>
    </source>
</evidence>
<dbReference type="InterPro" id="IPR010035">
    <property type="entry name" value="Thi_S"/>
</dbReference>
<proteinExistence type="predicted"/>
<dbReference type="AlphaFoldDB" id="A0AAW9YRV5"/>
<dbReference type="Gene3D" id="3.10.20.30">
    <property type="match status" value="1"/>
</dbReference>
<organism evidence="1 2">
    <name type="scientific">Staphylococcus agnetis</name>
    <dbReference type="NCBI Taxonomy" id="985762"/>
    <lineage>
        <taxon>Bacteria</taxon>
        <taxon>Bacillati</taxon>
        <taxon>Bacillota</taxon>
        <taxon>Bacilli</taxon>
        <taxon>Bacillales</taxon>
        <taxon>Staphylococcaceae</taxon>
        <taxon>Staphylococcus</taxon>
    </lineage>
</organism>
<dbReference type="InterPro" id="IPR003749">
    <property type="entry name" value="ThiS/MoaD-like"/>
</dbReference>
<comment type="caution">
    <text evidence="1">The sequence shown here is derived from an EMBL/GenBank/DDBJ whole genome shotgun (WGS) entry which is preliminary data.</text>
</comment>
<dbReference type="PANTHER" id="PTHR34472:SF1">
    <property type="entry name" value="SULFUR CARRIER PROTEIN THIS"/>
    <property type="match status" value="1"/>
</dbReference>
<accession>A0AAW9YRV5</accession>
<evidence type="ECO:0000313" key="1">
    <source>
        <dbReference type="EMBL" id="NJI02061.1"/>
    </source>
</evidence>
<dbReference type="RefSeq" id="WP_167697012.1">
    <property type="nucleotide sequence ID" value="NZ_WMFL01000058.1"/>
</dbReference>
<dbReference type="InterPro" id="IPR012675">
    <property type="entry name" value="Beta-grasp_dom_sf"/>
</dbReference>
<dbReference type="NCBIfam" id="TIGR01683">
    <property type="entry name" value="thiS"/>
    <property type="match status" value="1"/>
</dbReference>
<sequence length="66" mass="7576">MKVKINGDTHDFKKGTTITQMLQYFDIESKRMAIEINGHVVKRSVWPQYTLSECDQIEILEFVGGG</sequence>
<gene>
    <name evidence="1" type="primary">thiS</name>
    <name evidence="1" type="ORF">GLV84_04210</name>
</gene>
<dbReference type="Proteomes" id="UP000646308">
    <property type="component" value="Unassembled WGS sequence"/>
</dbReference>
<reference evidence="1" key="1">
    <citation type="submission" date="2019-11" db="EMBL/GenBank/DDBJ databases">
        <title>Whole genome comparisons of Staphylococcus agnetis isolates from cattle and chickens.</title>
        <authorList>
            <person name="Rhoads D."/>
            <person name="Shwani A."/>
            <person name="Adkins P."/>
            <person name="Calcutt M."/>
            <person name="Middleton J."/>
        </authorList>
    </citation>
    <scope>NUCLEOTIDE SEQUENCE</scope>
    <source>
        <strain evidence="1">1387</strain>
    </source>
</reference>
<name>A0AAW9YRV5_9STAP</name>
<dbReference type="Pfam" id="PF02597">
    <property type="entry name" value="ThiS"/>
    <property type="match status" value="1"/>
</dbReference>
<dbReference type="PANTHER" id="PTHR34472">
    <property type="entry name" value="SULFUR CARRIER PROTEIN THIS"/>
    <property type="match status" value="1"/>
</dbReference>
<dbReference type="CDD" id="cd00565">
    <property type="entry name" value="Ubl_ThiS"/>
    <property type="match status" value="1"/>
</dbReference>
<dbReference type="SUPFAM" id="SSF54285">
    <property type="entry name" value="MoaD/ThiS"/>
    <property type="match status" value="1"/>
</dbReference>
<dbReference type="EMBL" id="WMFL01000058">
    <property type="protein sequence ID" value="NJI02061.1"/>
    <property type="molecule type" value="Genomic_DNA"/>
</dbReference>
<dbReference type="InterPro" id="IPR016155">
    <property type="entry name" value="Mopterin_synth/thiamin_S_b"/>
</dbReference>
<protein>
    <submittedName>
        <fullName evidence="1">Sulfur carrier protein ThiS</fullName>
    </submittedName>
</protein>